<feature type="compositionally biased region" description="Polar residues" evidence="5">
    <location>
        <begin position="1154"/>
        <end position="1165"/>
    </location>
</feature>
<feature type="compositionally biased region" description="Polar residues" evidence="5">
    <location>
        <begin position="512"/>
        <end position="534"/>
    </location>
</feature>
<feature type="compositionally biased region" description="Basic and acidic residues" evidence="5">
    <location>
        <begin position="922"/>
        <end position="934"/>
    </location>
</feature>
<feature type="region of interest" description="Disordered" evidence="5">
    <location>
        <begin position="503"/>
        <end position="553"/>
    </location>
</feature>
<feature type="compositionally biased region" description="Basic and acidic residues" evidence="5">
    <location>
        <begin position="1103"/>
        <end position="1117"/>
    </location>
</feature>
<feature type="repeat" description="ANK" evidence="3">
    <location>
        <begin position="282"/>
        <end position="314"/>
    </location>
</feature>
<dbReference type="Pfam" id="PF12796">
    <property type="entry name" value="Ank_2"/>
    <property type="match status" value="1"/>
</dbReference>
<feature type="compositionally biased region" description="Basic and acidic residues" evidence="5">
    <location>
        <begin position="1166"/>
        <end position="1184"/>
    </location>
</feature>
<dbReference type="PANTHER" id="PTHR24198:SF165">
    <property type="entry name" value="ANKYRIN REPEAT-CONTAINING PROTEIN-RELATED"/>
    <property type="match status" value="1"/>
</dbReference>
<feature type="compositionally biased region" description="Polar residues" evidence="5">
    <location>
        <begin position="377"/>
        <end position="390"/>
    </location>
</feature>
<dbReference type="PROSITE" id="PS50088">
    <property type="entry name" value="ANK_REPEAT"/>
    <property type="match status" value="4"/>
</dbReference>
<evidence type="ECO:0000256" key="3">
    <source>
        <dbReference type="PROSITE-ProRule" id="PRU00023"/>
    </source>
</evidence>
<feature type="compositionally biased region" description="Basic and acidic residues" evidence="5">
    <location>
        <begin position="1"/>
        <end position="22"/>
    </location>
</feature>
<name>A0A7M5UYB3_9CNID</name>
<dbReference type="EnsemblMetazoa" id="CLYHEMT003237.1">
    <property type="protein sequence ID" value="CLYHEMP003237.1"/>
    <property type="gene ID" value="CLYHEMG003237"/>
</dbReference>
<feature type="region of interest" description="Disordered" evidence="5">
    <location>
        <begin position="1103"/>
        <end position="1213"/>
    </location>
</feature>
<feature type="region of interest" description="Disordered" evidence="5">
    <location>
        <begin position="723"/>
        <end position="809"/>
    </location>
</feature>
<feature type="region of interest" description="Disordered" evidence="5">
    <location>
        <begin position="890"/>
        <end position="1000"/>
    </location>
</feature>
<dbReference type="Proteomes" id="UP000594262">
    <property type="component" value="Unplaced"/>
</dbReference>
<evidence type="ECO:0000313" key="6">
    <source>
        <dbReference type="EnsemblMetazoa" id="CLYHEMP003237.1"/>
    </source>
</evidence>
<feature type="repeat" description="ANK" evidence="3">
    <location>
        <begin position="216"/>
        <end position="248"/>
    </location>
</feature>
<organism evidence="6 7">
    <name type="scientific">Clytia hemisphaerica</name>
    <dbReference type="NCBI Taxonomy" id="252671"/>
    <lineage>
        <taxon>Eukaryota</taxon>
        <taxon>Metazoa</taxon>
        <taxon>Cnidaria</taxon>
        <taxon>Hydrozoa</taxon>
        <taxon>Hydroidolina</taxon>
        <taxon>Leptothecata</taxon>
        <taxon>Obeliida</taxon>
        <taxon>Clytiidae</taxon>
        <taxon>Clytia</taxon>
    </lineage>
</organism>
<evidence type="ECO:0000256" key="1">
    <source>
        <dbReference type="ARBA" id="ARBA00022737"/>
    </source>
</evidence>
<sequence length="1213" mass="137895">MVKRNLSERSDGSTKLSKKDSIRSTGSSTKGPRRKESFKSSKKDGFRSPEKEKRTSKKKSTVSFNVSPRVEKIPNPKKRSVANLNQQENNEETPELSHNDSRTSYIPFEEENSLPELSQAVIQKKMGKMIHLLDTRPMNYVCVTDRRNRNCLHYSAYLGYTEILETLLNRTDAHKIINAKDDSGKTPLFKAAETSSLACVEILLNHGSDVTIQDNDGISVMHVATLADNAMVMKTLWKHKADLNTKDKLGFTPLHLAAGLGLRGPTHFLLRHGAVVDPIDGKGRTPLLAAAADKNVEIIEILLQHGANATIQDDRGRTAKNIFSTLTLDRRFSDIQPTRTTSSHHFPFEMITGRTNSFINDIKKVHDQGAVDDASRRGSTTITPRGSAANTPKFDEMMKGPQFSFDEKDIEQHQEQSKPIEKVKDESSYKNLISPINWKNILESPRRLKKSFSRSDSNKYTQKSPTKAGSTKRSSLKRSKAVVDEDLIIPQLEFDLAQMDAEDNLSDRSRTSSRQGSFRSRTDSINSVRQQAKSYQAAPSPRMGSAMSQRSFSDPNLDRIAEEEYHESNRPSSRLSQRSQPDDIEREFLTNQQLQNSYTEPSYNNPPLQPSGDLNQDVHLNQQLQQISLSASQLSQQLQMSIQSRLSGSSVQPQTQPQILTPQPTLVTHQPTVATPQPVLVTPQPTLMTPQPTFVTPQPSVVIPQPLVTHQAVQVTPRHIHISQPSIPQPSIPQPYQYNPNLSSSSQFPSRQQPSYSRQNSQQADYSHSQNSKHRNSTFKRNVSIEEPISRTSDQGRTHTMDQTSTKSNVTPAFEEDRYLYMCLKNRELLLKKIKQCEDLESEIKNGQTDEHNNASSEHLKETSLIDENSALRDELRELKKENLTLNEHILFDKRKKPSRSRGNSRSRSRSQSRSRSRSRSKSRERLDQSRKNLPDPNRSQQTPDSEYEDLERENSTSDGEVKPPERSRRRGQDSRNTEYSDEGFSPHESEDESEYSYSEGDSYFQETINKLLKENILLKRSHKAYERCHKELEDEVVEHKTTIKNLEEKLQEEEKKREKAENDYEELQKAHIALEQAHIELDYGMKKMLEDNVDMRKDLTFLQIKKEKDSTDKGEVEQEPQSSFRKAFNRFSPQDGGKQTPPKRPDPPTRPTSGVSNSTNLSKDSTTKPKIPERPKPFADTRQKAIPPPPSTSKPSSRPRSVELDLKPIKKK</sequence>
<dbReference type="Gene3D" id="1.25.40.20">
    <property type="entry name" value="Ankyrin repeat-containing domain"/>
    <property type="match status" value="1"/>
</dbReference>
<feature type="region of interest" description="Disordered" evidence="5">
    <location>
        <begin position="1"/>
        <end position="101"/>
    </location>
</feature>
<feature type="compositionally biased region" description="Basic and acidic residues" evidence="5">
    <location>
        <begin position="953"/>
        <end position="989"/>
    </location>
</feature>
<dbReference type="SMART" id="SM00248">
    <property type="entry name" value="ANK"/>
    <property type="match status" value="5"/>
</dbReference>
<feature type="compositionally biased region" description="Basic and acidic residues" evidence="5">
    <location>
        <begin position="1201"/>
        <end position="1213"/>
    </location>
</feature>
<dbReference type="Pfam" id="PF00023">
    <property type="entry name" value="Ank"/>
    <property type="match status" value="1"/>
</dbReference>
<dbReference type="SUPFAM" id="SSF48403">
    <property type="entry name" value="Ankyrin repeat"/>
    <property type="match status" value="1"/>
</dbReference>
<evidence type="ECO:0000256" key="4">
    <source>
        <dbReference type="SAM" id="Coils"/>
    </source>
</evidence>
<evidence type="ECO:0000256" key="5">
    <source>
        <dbReference type="SAM" id="MobiDB-lite"/>
    </source>
</evidence>
<keyword evidence="7" id="KW-1185">Reference proteome</keyword>
<feature type="repeat" description="ANK" evidence="3">
    <location>
        <begin position="249"/>
        <end position="281"/>
    </location>
</feature>
<reference evidence="6" key="1">
    <citation type="submission" date="2021-01" db="UniProtKB">
        <authorList>
            <consortium name="EnsemblMetazoa"/>
        </authorList>
    </citation>
    <scope>IDENTIFICATION</scope>
</reference>
<dbReference type="InterPro" id="IPR036770">
    <property type="entry name" value="Ankyrin_rpt-contain_sf"/>
</dbReference>
<feature type="coiled-coil region" evidence="4">
    <location>
        <begin position="1030"/>
        <end position="1078"/>
    </location>
</feature>
<proteinExistence type="predicted"/>
<dbReference type="GO" id="GO:0005737">
    <property type="term" value="C:cytoplasm"/>
    <property type="evidence" value="ECO:0007669"/>
    <property type="project" value="TreeGrafter"/>
</dbReference>
<feature type="compositionally biased region" description="Polar residues" evidence="5">
    <location>
        <begin position="454"/>
        <end position="473"/>
    </location>
</feature>
<protein>
    <submittedName>
        <fullName evidence="6">Uncharacterized protein</fullName>
    </submittedName>
</protein>
<dbReference type="PANTHER" id="PTHR24198">
    <property type="entry name" value="ANKYRIN REPEAT AND PROTEIN KINASE DOMAIN-CONTAINING PROTEIN"/>
    <property type="match status" value="1"/>
</dbReference>
<feature type="region of interest" description="Disordered" evidence="5">
    <location>
        <begin position="369"/>
        <end position="400"/>
    </location>
</feature>
<feature type="compositionally biased region" description="Low complexity" evidence="5">
    <location>
        <begin position="743"/>
        <end position="763"/>
    </location>
</feature>
<feature type="compositionally biased region" description="Basic residues" evidence="5">
    <location>
        <begin position="894"/>
        <end position="921"/>
    </location>
</feature>
<evidence type="ECO:0000256" key="2">
    <source>
        <dbReference type="ARBA" id="ARBA00023043"/>
    </source>
</evidence>
<keyword evidence="2 3" id="KW-0040">ANK repeat</keyword>
<dbReference type="InterPro" id="IPR002110">
    <property type="entry name" value="Ankyrin_rpt"/>
</dbReference>
<feature type="region of interest" description="Disordered" evidence="5">
    <location>
        <begin position="449"/>
        <end position="480"/>
    </location>
</feature>
<feature type="region of interest" description="Disordered" evidence="5">
    <location>
        <begin position="595"/>
        <end position="615"/>
    </location>
</feature>
<dbReference type="OrthoDB" id="366390at2759"/>
<keyword evidence="1" id="KW-0677">Repeat</keyword>
<keyword evidence="4" id="KW-0175">Coiled coil</keyword>
<dbReference type="PROSITE" id="PS50297">
    <property type="entry name" value="ANK_REP_REGION"/>
    <property type="match status" value="3"/>
</dbReference>
<evidence type="ECO:0000313" key="7">
    <source>
        <dbReference type="Proteomes" id="UP000594262"/>
    </source>
</evidence>
<feature type="compositionally biased region" description="Basic and acidic residues" evidence="5">
    <location>
        <begin position="34"/>
        <end position="53"/>
    </location>
</feature>
<dbReference type="AlphaFoldDB" id="A0A7M5UYB3"/>
<feature type="repeat" description="ANK" evidence="3">
    <location>
        <begin position="183"/>
        <end position="215"/>
    </location>
</feature>
<accession>A0A7M5UYB3</accession>
<feature type="region of interest" description="Disordered" evidence="5">
    <location>
        <begin position="845"/>
        <end position="866"/>
    </location>
</feature>